<dbReference type="PROSITE" id="PS51733">
    <property type="entry name" value="BPL_LPL_CATALYTIC"/>
    <property type="match status" value="1"/>
</dbReference>
<dbReference type="InterPro" id="IPR004143">
    <property type="entry name" value="BPL_LPL_catalytic"/>
</dbReference>
<dbReference type="VEuPathDB" id="FungiDB:CJJ09_004813"/>
<evidence type="ECO:0000256" key="1">
    <source>
        <dbReference type="ARBA" id="ARBA00003253"/>
    </source>
</evidence>
<dbReference type="InterPro" id="IPR045864">
    <property type="entry name" value="aa-tRNA-synth_II/BPL/LPL"/>
</dbReference>
<gene>
    <name evidence="6" type="ORF">QG37_07439</name>
</gene>
<organism evidence="6 7">
    <name type="scientific">Candidozyma auris</name>
    <name type="common">Yeast</name>
    <name type="synonym">Candida auris</name>
    <dbReference type="NCBI Taxonomy" id="498019"/>
    <lineage>
        <taxon>Eukaryota</taxon>
        <taxon>Fungi</taxon>
        <taxon>Dikarya</taxon>
        <taxon>Ascomycota</taxon>
        <taxon>Saccharomycotina</taxon>
        <taxon>Pichiomycetes</taxon>
        <taxon>Metschnikowiaceae</taxon>
        <taxon>Candidozyma</taxon>
    </lineage>
</organism>
<comment type="similarity">
    <text evidence="3">Belongs to the LplA family.</text>
</comment>
<dbReference type="PANTHER" id="PTHR12561:SF3">
    <property type="entry name" value="LIPOYLTRANSFERASE 1, MITOCHONDRIAL"/>
    <property type="match status" value="1"/>
</dbReference>
<dbReference type="GO" id="GO:0009249">
    <property type="term" value="P:protein lipoylation"/>
    <property type="evidence" value="ECO:0007669"/>
    <property type="project" value="InterPro"/>
</dbReference>
<evidence type="ECO:0000256" key="4">
    <source>
        <dbReference type="ARBA" id="ARBA00015925"/>
    </source>
</evidence>
<dbReference type="UniPathway" id="UPA00537">
    <property type="reaction ID" value="UER00595"/>
</dbReference>
<dbReference type="VEuPathDB" id="FungiDB:CJJ07_000672"/>
<dbReference type="VEuPathDB" id="FungiDB:B9J08_004802"/>
<dbReference type="AlphaFoldDB" id="A0A0L0NQK9"/>
<dbReference type="GO" id="GO:0017118">
    <property type="term" value="F:lipoyltransferase activity"/>
    <property type="evidence" value="ECO:0007669"/>
    <property type="project" value="TreeGrafter"/>
</dbReference>
<dbReference type="Pfam" id="PF21948">
    <property type="entry name" value="LplA-B_cat"/>
    <property type="match status" value="1"/>
</dbReference>
<dbReference type="VEuPathDB" id="FungiDB:QG37_07439"/>
<accession>A0A0L0NQK9</accession>
<evidence type="ECO:0000313" key="7">
    <source>
        <dbReference type="Proteomes" id="UP000037122"/>
    </source>
</evidence>
<evidence type="ECO:0000313" key="6">
    <source>
        <dbReference type="EMBL" id="KND96309.1"/>
    </source>
</evidence>
<name>A0A0L0NQK9_CANAR</name>
<dbReference type="Proteomes" id="UP000037122">
    <property type="component" value="Unassembled WGS sequence"/>
</dbReference>
<dbReference type="PANTHER" id="PTHR12561">
    <property type="entry name" value="LIPOATE-PROTEIN LIGASE"/>
    <property type="match status" value="1"/>
</dbReference>
<proteinExistence type="inferred from homology"/>
<reference evidence="7" key="1">
    <citation type="journal article" date="2015" name="BMC Genomics">
        <title>Draft genome of a commonly misdiagnosed multidrug resistant pathogen Candida auris.</title>
        <authorList>
            <person name="Chatterjee S."/>
            <person name="Alampalli S.V."/>
            <person name="Nageshan R.K."/>
            <person name="Chettiar S.T."/>
            <person name="Joshi S."/>
            <person name="Tatu U.S."/>
        </authorList>
    </citation>
    <scope>NUCLEOTIDE SEQUENCE [LARGE SCALE GENOMIC DNA]</scope>
    <source>
        <strain evidence="7">6684</strain>
    </source>
</reference>
<dbReference type="GO" id="GO:0005739">
    <property type="term" value="C:mitochondrion"/>
    <property type="evidence" value="ECO:0007669"/>
    <property type="project" value="TreeGrafter"/>
</dbReference>
<dbReference type="SUPFAM" id="SSF55681">
    <property type="entry name" value="Class II aaRS and biotin synthetases"/>
    <property type="match status" value="1"/>
</dbReference>
<evidence type="ECO:0000259" key="5">
    <source>
        <dbReference type="PROSITE" id="PS51733"/>
    </source>
</evidence>
<dbReference type="CDD" id="cd16443">
    <property type="entry name" value="LplA"/>
    <property type="match status" value="1"/>
</dbReference>
<evidence type="ECO:0000256" key="2">
    <source>
        <dbReference type="ARBA" id="ARBA00005085"/>
    </source>
</evidence>
<comment type="caution">
    <text evidence="6">The sequence shown here is derived from an EMBL/GenBank/DDBJ whole genome shotgun (WGS) entry which is preliminary data.</text>
</comment>
<sequence>MLSRFLRHSSVARVFPARYLNVPFQDDLTPADDERFNLDGFRDYKESPEVRAHREKLGLVQETEERETKRQRIADDTESVQRDISRLSLAEATTMRKPLVFVSRLTNPYLNLALEDYVYHKMPLPEENEQNCNRLMFYLNTPCVVIGKNQNPWREVNMPLLNSLKLPLVRRRSGGGTVVHDMGNVNYSFMTTKADFDRKKFANVVCAAVNEIALPEKQIMVTDRGDIVTIKDQLKVSGSAYKLTKGRSYHHGTMLLNLKLDVLRQLLHRDEAEVGYVESTASVSSVKSPVTNLGLEKDDFIEAVSNEFKAEFGSVKESTSEEKEPEDMDENEFFGLQDLVNAFSERECQTFVIDDSTELPQEVEDMKRELMLWEWKFGSTAKFTHRFVHPEKSLTVEFDVAKGRLQAFRVDGNQQALEAMEFLNIMLARGDGIAYTGSDVAGFITDDSISEWIGNAIDGLS</sequence>
<dbReference type="VEuPathDB" id="FungiDB:CJI97_004650"/>
<protein>
    <recommendedName>
        <fullName evidence="4">Putative lipoate-protein ligase A</fullName>
    </recommendedName>
</protein>
<dbReference type="Gene3D" id="3.30.930.10">
    <property type="entry name" value="Bira Bifunctional Protein, Domain 2"/>
    <property type="match status" value="1"/>
</dbReference>
<comment type="function">
    <text evidence="1">Catalyzes both the ATP-dependent activation of exogenously supplied lipoate to lipoyl-AMP and the transfer of the activated lipoyl onto the lipoyl domains of lipoate-dependent enzymes.</text>
</comment>
<dbReference type="InterPro" id="IPR004562">
    <property type="entry name" value="LipoylTrfase_LipoateP_Ligase"/>
</dbReference>
<evidence type="ECO:0000256" key="3">
    <source>
        <dbReference type="ARBA" id="ARBA00008242"/>
    </source>
</evidence>
<dbReference type="VEuPathDB" id="FungiDB:CJI96_0004352"/>
<comment type="pathway">
    <text evidence="2">Protein modification; protein lipoylation via exogenous pathway; protein N(6)-(lipoyl)lysine from lipoate: step 2/2.</text>
</comment>
<feature type="domain" description="BPL/LPL catalytic" evidence="5">
    <location>
        <begin position="129"/>
        <end position="316"/>
    </location>
</feature>
<dbReference type="EMBL" id="LGST01000057">
    <property type="protein sequence ID" value="KND96309.1"/>
    <property type="molecule type" value="Genomic_DNA"/>
</dbReference>